<sequence length="61" mass="6584">MRRWRALMLMSLLSCAPLLAVRGRGAGLNGVRAGVGGAESTVRSNVLFAKFNLGFDRLCVF</sequence>
<evidence type="ECO:0000313" key="2">
    <source>
        <dbReference type="EMBL" id="OVE50519.1"/>
    </source>
</evidence>
<dbReference type="Proteomes" id="UP000196342">
    <property type="component" value="Unassembled WGS sequence"/>
</dbReference>
<evidence type="ECO:0000313" key="3">
    <source>
        <dbReference type="Proteomes" id="UP000196342"/>
    </source>
</evidence>
<evidence type="ECO:0000256" key="1">
    <source>
        <dbReference type="SAM" id="SignalP"/>
    </source>
</evidence>
<comment type="caution">
    <text evidence="2">The sequence shown here is derived from an EMBL/GenBank/DDBJ whole genome shotgun (WGS) entry which is preliminary data.</text>
</comment>
<proteinExistence type="predicted"/>
<accession>A0A202BGC2</accession>
<protein>
    <submittedName>
        <fullName evidence="2">Uncharacterized protein</fullName>
    </submittedName>
</protein>
<reference evidence="2 3" key="1">
    <citation type="submission" date="2017-05" db="EMBL/GenBank/DDBJ databases">
        <title>Chromobacterium violaceum GHPS1 isolated from Hydrocarbon polluted soil in French Guiana display an awesome secondary metabolite arsenal and a battery of drug and heavy-metal-resistance and detoxification of xenobiotics proteins.</title>
        <authorList>
            <person name="Belbahri L."/>
        </authorList>
    </citation>
    <scope>NUCLEOTIDE SEQUENCE [LARGE SCALE GENOMIC DNA]</scope>
    <source>
        <strain evidence="2 3">GHPS1</strain>
    </source>
</reference>
<gene>
    <name evidence="2" type="ORF">CBW21_00565</name>
</gene>
<dbReference type="AlphaFoldDB" id="A0A202BGC2"/>
<organism evidence="2 3">
    <name type="scientific">Chromobacterium violaceum</name>
    <dbReference type="NCBI Taxonomy" id="536"/>
    <lineage>
        <taxon>Bacteria</taxon>
        <taxon>Pseudomonadati</taxon>
        <taxon>Pseudomonadota</taxon>
        <taxon>Betaproteobacteria</taxon>
        <taxon>Neisseriales</taxon>
        <taxon>Chromobacteriaceae</taxon>
        <taxon>Chromobacterium</taxon>
    </lineage>
</organism>
<feature type="signal peptide" evidence="1">
    <location>
        <begin position="1"/>
        <end position="20"/>
    </location>
</feature>
<keyword evidence="3" id="KW-1185">Reference proteome</keyword>
<keyword evidence="1" id="KW-0732">Signal</keyword>
<name>A0A202BGC2_CHRVL</name>
<feature type="chain" id="PRO_5013233395" evidence="1">
    <location>
        <begin position="21"/>
        <end position="61"/>
    </location>
</feature>
<dbReference type="EMBL" id="NHOO01000001">
    <property type="protein sequence ID" value="OVE50519.1"/>
    <property type="molecule type" value="Genomic_DNA"/>
</dbReference>